<reference evidence="2 3" key="1">
    <citation type="submission" date="2024-09" db="EMBL/GenBank/DDBJ databases">
        <title>Laminarin stimulates single cell rates of sulfate reduction while oxygen inhibits transcriptomic activity in coastal marine sediment.</title>
        <authorList>
            <person name="Lindsay M."/>
            <person name="Orcutt B."/>
            <person name="Emerson D."/>
            <person name="Stepanauskas R."/>
            <person name="D'Angelo T."/>
        </authorList>
    </citation>
    <scope>NUCLEOTIDE SEQUENCE [LARGE SCALE GENOMIC DNA]</scope>
    <source>
        <strain evidence="2">SAG AM-311-K15</strain>
    </source>
</reference>
<proteinExistence type="predicted"/>
<dbReference type="EMBL" id="JBHPBY010000018">
    <property type="protein sequence ID" value="MFC1849058.1"/>
    <property type="molecule type" value="Genomic_DNA"/>
</dbReference>
<protein>
    <recommendedName>
        <fullName evidence="4">HEAT repeat domain-containing protein</fullName>
    </recommendedName>
</protein>
<dbReference type="Proteomes" id="UP001594351">
    <property type="component" value="Unassembled WGS sequence"/>
</dbReference>
<keyword evidence="3" id="KW-1185">Reference proteome</keyword>
<evidence type="ECO:0000313" key="2">
    <source>
        <dbReference type="EMBL" id="MFC1849058.1"/>
    </source>
</evidence>
<evidence type="ECO:0000313" key="3">
    <source>
        <dbReference type="Proteomes" id="UP001594351"/>
    </source>
</evidence>
<evidence type="ECO:0008006" key="4">
    <source>
        <dbReference type="Google" id="ProtNLM"/>
    </source>
</evidence>
<sequence>MENEKLITALIEQLSDKKNTKKIPILRELAKHQHPVISENLCKMFLKLDTKAQLKALRMMKKYHIPQLQEQYDQWYSQIEDEKVKEALLKLSNPEEKVSRNRKTGYTQVNWDRTSQIDPTLPPFGSGRTQ</sequence>
<name>A0ABV6YSJ3_UNCC1</name>
<feature type="region of interest" description="Disordered" evidence="1">
    <location>
        <begin position="94"/>
        <end position="130"/>
    </location>
</feature>
<accession>A0ABV6YSJ3</accession>
<evidence type="ECO:0000256" key="1">
    <source>
        <dbReference type="SAM" id="MobiDB-lite"/>
    </source>
</evidence>
<organism evidence="2 3">
    <name type="scientific">candidate division CSSED10-310 bacterium</name>
    <dbReference type="NCBI Taxonomy" id="2855610"/>
    <lineage>
        <taxon>Bacteria</taxon>
        <taxon>Bacteria division CSSED10-310</taxon>
    </lineage>
</organism>
<comment type="caution">
    <text evidence="2">The sequence shown here is derived from an EMBL/GenBank/DDBJ whole genome shotgun (WGS) entry which is preliminary data.</text>
</comment>
<feature type="compositionally biased region" description="Polar residues" evidence="1">
    <location>
        <begin position="104"/>
        <end position="118"/>
    </location>
</feature>
<gene>
    <name evidence="2" type="ORF">ACFL27_02505</name>
</gene>